<feature type="region of interest" description="Disordered" evidence="1">
    <location>
        <begin position="85"/>
        <end position="183"/>
    </location>
</feature>
<dbReference type="EMBL" id="JAJGNA010000027">
    <property type="protein sequence ID" value="MCC4310037.1"/>
    <property type="molecule type" value="Genomic_DNA"/>
</dbReference>
<organism evidence="3 4">
    <name type="scientific">Alloalcanivorax marinus</name>
    <dbReference type="NCBI Taxonomy" id="1177169"/>
    <lineage>
        <taxon>Bacteria</taxon>
        <taxon>Pseudomonadati</taxon>
        <taxon>Pseudomonadota</taxon>
        <taxon>Gammaproteobacteria</taxon>
        <taxon>Oceanospirillales</taxon>
        <taxon>Alcanivoracaceae</taxon>
        <taxon>Alloalcanivorax</taxon>
    </lineage>
</organism>
<sequence length="386" mass="37713">MDISALLNTRPATTGTVDPARGGTAAGPLQGDFQRALASAAGDTALPVDGLTLLGGAADGQPAPEAAARPAALIGEALLRAPLAPRATAGQAPATEDVARLNEDTRPDPVTPAGSEMPADPALTAPLAPAPAAPPSAPASGPVATTAAPVARAESRADTSRFTPAAPAPAQAADDAAAPLKAGTPAATAAAPFTLAVNPDDAGPLRAGSEAPMPTPTTAAAPAGATTGTGAGNAPASTTVTLQTPVASPGWGQELSQQVVSVARRGEQHMELHLNPRDLGPMSVSLKVDDQGAQAHFFSAHATVRGALEQALPQLREALAQQGIALGDAQVGDQPRQFAGGDANGQGQPGARGGAPALTGEPADDAATAPRAASAVVDRGGVDLYA</sequence>
<feature type="region of interest" description="Disordered" evidence="1">
    <location>
        <begin position="1"/>
        <end position="23"/>
    </location>
</feature>
<feature type="compositionally biased region" description="Polar residues" evidence="1">
    <location>
        <begin position="1"/>
        <end position="16"/>
    </location>
</feature>
<dbReference type="Pfam" id="PF02120">
    <property type="entry name" value="Flg_hook"/>
    <property type="match status" value="1"/>
</dbReference>
<feature type="region of interest" description="Disordered" evidence="1">
    <location>
        <begin position="332"/>
        <end position="374"/>
    </location>
</feature>
<keyword evidence="3" id="KW-0282">Flagellum</keyword>
<evidence type="ECO:0000313" key="4">
    <source>
        <dbReference type="Proteomes" id="UP001108027"/>
    </source>
</evidence>
<proteinExistence type="predicted"/>
<feature type="compositionally biased region" description="Low complexity" evidence="1">
    <location>
        <begin position="118"/>
        <end position="127"/>
    </location>
</feature>
<dbReference type="AlphaFoldDB" id="A0A9Q3YNQ7"/>
<dbReference type="PANTHER" id="PTHR37533">
    <property type="entry name" value="FLAGELLAR HOOK-LENGTH CONTROL PROTEIN"/>
    <property type="match status" value="1"/>
</dbReference>
<protein>
    <submittedName>
        <fullName evidence="3">Flagellar hook-length control protein FliK</fullName>
    </submittedName>
</protein>
<name>A0A9Q3YNQ7_9GAMM</name>
<accession>A0A9Q3YNQ7</accession>
<feature type="compositionally biased region" description="Basic and acidic residues" evidence="1">
    <location>
        <begin position="97"/>
        <end position="107"/>
    </location>
</feature>
<feature type="region of interest" description="Disordered" evidence="1">
    <location>
        <begin position="198"/>
        <end position="236"/>
    </location>
</feature>
<dbReference type="InterPro" id="IPR052563">
    <property type="entry name" value="FliK"/>
</dbReference>
<keyword evidence="3" id="KW-0966">Cell projection</keyword>
<comment type="caution">
    <text evidence="3">The sequence shown here is derived from an EMBL/GenBank/DDBJ whole genome shotgun (WGS) entry which is preliminary data.</text>
</comment>
<dbReference type="PANTHER" id="PTHR37533:SF2">
    <property type="entry name" value="FLAGELLAR HOOK-LENGTH CONTROL PROTEIN"/>
    <property type="match status" value="1"/>
</dbReference>
<evidence type="ECO:0000313" key="3">
    <source>
        <dbReference type="EMBL" id="MCC4310037.1"/>
    </source>
</evidence>
<dbReference type="InterPro" id="IPR038610">
    <property type="entry name" value="FliK-like_C_sf"/>
</dbReference>
<dbReference type="RefSeq" id="WP_228234705.1">
    <property type="nucleotide sequence ID" value="NZ_JAJGNA010000027.1"/>
</dbReference>
<feature type="compositionally biased region" description="Low complexity" evidence="1">
    <location>
        <begin position="138"/>
        <end position="152"/>
    </location>
</feature>
<evidence type="ECO:0000259" key="2">
    <source>
        <dbReference type="Pfam" id="PF02120"/>
    </source>
</evidence>
<feature type="domain" description="Flagellar hook-length control protein-like C-terminal" evidence="2">
    <location>
        <begin position="258"/>
        <end position="336"/>
    </location>
</feature>
<dbReference type="InterPro" id="IPR021136">
    <property type="entry name" value="Flagellar_hook_control-like_C"/>
</dbReference>
<gene>
    <name evidence="3" type="ORF">LL252_15795</name>
</gene>
<feature type="compositionally biased region" description="Gly residues" evidence="1">
    <location>
        <begin position="342"/>
        <end position="353"/>
    </location>
</feature>
<dbReference type="CDD" id="cd17470">
    <property type="entry name" value="T3SS_Flik_C"/>
    <property type="match status" value="1"/>
</dbReference>
<feature type="compositionally biased region" description="Low complexity" evidence="1">
    <location>
        <begin position="216"/>
        <end position="236"/>
    </location>
</feature>
<keyword evidence="4" id="KW-1185">Reference proteome</keyword>
<feature type="compositionally biased region" description="Low complexity" evidence="1">
    <location>
        <begin position="164"/>
        <end position="183"/>
    </location>
</feature>
<reference evidence="3" key="1">
    <citation type="submission" date="2021-10" db="EMBL/GenBank/DDBJ databases">
        <title>The diversity and Nitrogen Metabolism of Culturable Nitrate-Utilizing Bacteria Within the Oxygen Minimum Zone of the Changjiang (Yangtze River)Estuary.</title>
        <authorList>
            <person name="Zhang D."/>
            <person name="Zheng J."/>
            <person name="Liu S."/>
            <person name="He W."/>
        </authorList>
    </citation>
    <scope>NUCLEOTIDE SEQUENCE</scope>
    <source>
        <strain evidence="3">FXH-223</strain>
    </source>
</reference>
<feature type="compositionally biased region" description="Pro residues" evidence="1">
    <location>
        <begin position="128"/>
        <end position="137"/>
    </location>
</feature>
<dbReference type="Proteomes" id="UP001108027">
    <property type="component" value="Unassembled WGS sequence"/>
</dbReference>
<dbReference type="Gene3D" id="3.30.750.140">
    <property type="match status" value="1"/>
</dbReference>
<keyword evidence="3" id="KW-0969">Cilium</keyword>
<feature type="compositionally biased region" description="Low complexity" evidence="1">
    <location>
        <begin position="365"/>
        <end position="374"/>
    </location>
</feature>
<evidence type="ECO:0000256" key="1">
    <source>
        <dbReference type="SAM" id="MobiDB-lite"/>
    </source>
</evidence>